<name>A0A0R2T569_9GAMM</name>
<dbReference type="EMBL" id="LICD01000134">
    <property type="protein sequence ID" value="KRO79882.1"/>
    <property type="molecule type" value="Genomic_DNA"/>
</dbReference>
<evidence type="ECO:0008006" key="4">
    <source>
        <dbReference type="Google" id="ProtNLM"/>
    </source>
</evidence>
<dbReference type="Pfam" id="PF03069">
    <property type="entry name" value="FmdA_AmdA"/>
    <property type="match status" value="1"/>
</dbReference>
<dbReference type="Gene3D" id="2.60.120.580">
    <property type="entry name" value="Acetamidase/Formamidase-like domains"/>
    <property type="match status" value="1"/>
</dbReference>
<feature type="signal peptide" evidence="1">
    <location>
        <begin position="1"/>
        <end position="23"/>
    </location>
</feature>
<dbReference type="AlphaFoldDB" id="A0A0R2T569"/>
<keyword evidence="1" id="KW-0732">Signal</keyword>
<dbReference type="GO" id="GO:0016811">
    <property type="term" value="F:hydrolase activity, acting on carbon-nitrogen (but not peptide) bonds, in linear amides"/>
    <property type="evidence" value="ECO:0007669"/>
    <property type="project" value="InterPro"/>
</dbReference>
<dbReference type="PANTHER" id="PTHR31891:SF1">
    <property type="entry name" value="FORMAMIDASE C869.04-RELATED"/>
    <property type="match status" value="1"/>
</dbReference>
<comment type="caution">
    <text evidence="2">The sequence shown here is derived from an EMBL/GenBank/DDBJ whole genome shotgun (WGS) entry which is preliminary data.</text>
</comment>
<protein>
    <recommendedName>
        <fullName evidence="4">Acetamidase</fullName>
    </recommendedName>
</protein>
<organism evidence="2 3">
    <name type="scientific">OM182 bacterium BACL3 MAG-120619-bin3</name>
    <dbReference type="NCBI Taxonomy" id="1655593"/>
    <lineage>
        <taxon>Bacteria</taxon>
        <taxon>Pseudomonadati</taxon>
        <taxon>Pseudomonadota</taxon>
        <taxon>Gammaproteobacteria</taxon>
        <taxon>OMG group</taxon>
        <taxon>OM182 clade</taxon>
    </lineage>
</organism>
<proteinExistence type="predicted"/>
<evidence type="ECO:0000256" key="1">
    <source>
        <dbReference type="SAM" id="SignalP"/>
    </source>
</evidence>
<feature type="chain" id="PRO_5006424405" description="Acetamidase" evidence="1">
    <location>
        <begin position="24"/>
        <end position="212"/>
    </location>
</feature>
<dbReference type="InterPro" id="IPR004304">
    <property type="entry name" value="FmdA_AmdA"/>
</dbReference>
<evidence type="ECO:0000313" key="2">
    <source>
        <dbReference type="EMBL" id="KRO79882.1"/>
    </source>
</evidence>
<dbReference type="SUPFAM" id="SSF141130">
    <property type="entry name" value="Acetamidase/Formamidase-like"/>
    <property type="match status" value="1"/>
</dbReference>
<dbReference type="PANTHER" id="PTHR31891">
    <property type="entry name" value="FORMAMIDASE C869.04-RELATED"/>
    <property type="match status" value="1"/>
</dbReference>
<sequence length="212" mass="23218">MQNFFRQTLLLIAFSIYNVSTIAAEPVSVVVGATQGLCIEDASCINRLHPSIPMIHRVKPGQTILFHTRDAVDVLGTIAAQRGDTEDSEVLRASILDKSRFYDMDNNFAHPMAGPVYIEGAEPGDVLKVTIISIDPGEYGYTFGSGGFIRDLMEGQFLAIWRLNNEFAVSDDIPGVRIPNASFPGIVSTLPGPEQLQTILHREQQLGMLSIV</sequence>
<gene>
    <name evidence="2" type="ORF">ABR85_00225</name>
</gene>
<dbReference type="Proteomes" id="UP000051242">
    <property type="component" value="Unassembled WGS sequence"/>
</dbReference>
<accession>A0A0R2T569</accession>
<evidence type="ECO:0000313" key="3">
    <source>
        <dbReference type="Proteomes" id="UP000051242"/>
    </source>
</evidence>
<reference evidence="2 3" key="1">
    <citation type="submission" date="2015-10" db="EMBL/GenBank/DDBJ databases">
        <title>Metagenome-Assembled Genomes uncover a global brackish microbiome.</title>
        <authorList>
            <person name="Hugerth L.W."/>
            <person name="Larsson J."/>
            <person name="Alneberg J."/>
            <person name="Lindh M.V."/>
            <person name="Legrand C."/>
            <person name="Pinhassi J."/>
            <person name="Andersson A.F."/>
        </authorList>
    </citation>
    <scope>NUCLEOTIDE SEQUENCE [LARGE SCALE GENOMIC DNA]</scope>
    <source>
        <strain evidence="2">BACL22 MAG-120619-bin3</strain>
    </source>
</reference>